<dbReference type="STRING" id="1045773.SAMN05216555_106118"/>
<reference evidence="2" key="1">
    <citation type="submission" date="2016-10" db="EMBL/GenBank/DDBJ databases">
        <authorList>
            <person name="Varghese N."/>
            <person name="Submissions S."/>
        </authorList>
    </citation>
    <scope>NUCLEOTIDE SEQUENCE [LARGE SCALE GENOMIC DNA]</scope>
    <source>
        <strain evidence="2">CGMCC 1.10783</strain>
    </source>
</reference>
<proteinExistence type="predicted"/>
<evidence type="ECO:0000313" key="2">
    <source>
        <dbReference type="Proteomes" id="UP000182130"/>
    </source>
</evidence>
<dbReference type="RefSeq" id="WP_074588584.1">
    <property type="nucleotide sequence ID" value="NZ_FNEI01000006.1"/>
</dbReference>
<gene>
    <name evidence="1" type="ORF">SAMN05216555_106118</name>
</gene>
<dbReference type="Proteomes" id="UP000182130">
    <property type="component" value="Unassembled WGS sequence"/>
</dbReference>
<sequence length="156" mass="16994">MAESTRNKSYDGFTEEERAAMKERAQELKSGAKRRGSTGKAAKVDGESDVLAKIADLPEPDRGMAERIHAIVKESAPALEPKTWYGMPAYARDGKVVCFFQGSGKFKTRYSTLGFNDPAKLDDGDMWPVAYALTELTAEVEARIAELVSRAAGSQA</sequence>
<dbReference type="OrthoDB" id="32458at2"/>
<dbReference type="SUPFAM" id="SSF159888">
    <property type="entry name" value="YdhG-like"/>
    <property type="match status" value="1"/>
</dbReference>
<evidence type="ECO:0000313" key="1">
    <source>
        <dbReference type="EMBL" id="SDJ01739.1"/>
    </source>
</evidence>
<dbReference type="Gene3D" id="3.90.1150.200">
    <property type="match status" value="1"/>
</dbReference>
<accession>A0A1G8QA88</accession>
<protein>
    <submittedName>
        <fullName evidence="1">Uncharacterized conserved protein YdhG, YjbR/CyaY-like superfamily, DUF1801 family</fullName>
    </submittedName>
</protein>
<organism evidence="1 2">
    <name type="scientific">Arthrobacter cupressi</name>
    <dbReference type="NCBI Taxonomy" id="1045773"/>
    <lineage>
        <taxon>Bacteria</taxon>
        <taxon>Bacillati</taxon>
        <taxon>Actinomycetota</taxon>
        <taxon>Actinomycetes</taxon>
        <taxon>Micrococcales</taxon>
        <taxon>Micrococcaceae</taxon>
        <taxon>Arthrobacter</taxon>
    </lineage>
</organism>
<name>A0A1G8QA88_9MICC</name>
<keyword evidence="2" id="KW-1185">Reference proteome</keyword>
<dbReference type="AlphaFoldDB" id="A0A1G8QA88"/>
<dbReference type="EMBL" id="FNEI01000006">
    <property type="protein sequence ID" value="SDJ01739.1"/>
    <property type="molecule type" value="Genomic_DNA"/>
</dbReference>